<evidence type="ECO:0000313" key="4">
    <source>
        <dbReference type="EMBL" id="ANP51920.1"/>
    </source>
</evidence>
<dbReference type="Pfam" id="PF03033">
    <property type="entry name" value="Glyco_transf_28"/>
    <property type="match status" value="1"/>
</dbReference>
<dbReference type="AlphaFoldDB" id="A0A1B1AZF2"/>
<organism evidence="4 6">
    <name type="scientific">Streptomyces griseochromogenes</name>
    <dbReference type="NCBI Taxonomy" id="68214"/>
    <lineage>
        <taxon>Bacteria</taxon>
        <taxon>Bacillati</taxon>
        <taxon>Actinomycetota</taxon>
        <taxon>Actinomycetes</taxon>
        <taxon>Kitasatosporales</taxon>
        <taxon>Streptomycetaceae</taxon>
        <taxon>Streptomyces</taxon>
    </lineage>
</organism>
<dbReference type="GO" id="GO:0005975">
    <property type="term" value="P:carbohydrate metabolic process"/>
    <property type="evidence" value="ECO:0007669"/>
    <property type="project" value="InterPro"/>
</dbReference>
<dbReference type="InterPro" id="IPR002213">
    <property type="entry name" value="UDP_glucos_trans"/>
</dbReference>
<reference evidence="4 6" key="1">
    <citation type="submission" date="2016-06" db="EMBL/GenBank/DDBJ databases">
        <title>Complete genome sequence of Streptomyces griseochromogenes ATCC 14511, the Blasticidin S producer.</title>
        <authorList>
            <person name="Wu L."/>
        </authorList>
    </citation>
    <scope>NUCLEOTIDE SEQUENCE [LARGE SCALE GENOMIC DNA]</scope>
    <source>
        <strain evidence="4 6">ATCC 14511</strain>
    </source>
</reference>
<dbReference type="InterPro" id="IPR050426">
    <property type="entry name" value="Glycosyltransferase_28"/>
</dbReference>
<dbReference type="OrthoDB" id="3253247at2"/>
<evidence type="ECO:0000313" key="6">
    <source>
        <dbReference type="Proteomes" id="UP000092659"/>
    </source>
</evidence>
<feature type="domain" description="Glycosyltransferase family 28 N-terminal" evidence="2">
    <location>
        <begin position="5"/>
        <end position="62"/>
    </location>
</feature>
<dbReference type="CDD" id="cd03784">
    <property type="entry name" value="GT1_Gtf-like"/>
    <property type="match status" value="1"/>
</dbReference>
<dbReference type="EMBL" id="CP016279">
    <property type="protein sequence ID" value="ANP51920.1"/>
    <property type="molecule type" value="Genomic_DNA"/>
</dbReference>
<evidence type="ECO:0000313" key="7">
    <source>
        <dbReference type="Proteomes" id="UP001519309"/>
    </source>
</evidence>
<proteinExistence type="predicted"/>
<evidence type="ECO:0000259" key="2">
    <source>
        <dbReference type="Pfam" id="PF03033"/>
    </source>
</evidence>
<dbReference type="Pfam" id="PF06722">
    <property type="entry name" value="EryCIII-like_C"/>
    <property type="match status" value="1"/>
</dbReference>
<dbReference type="EMBL" id="JAGGLP010000066">
    <property type="protein sequence ID" value="MBP2056796.1"/>
    <property type="molecule type" value="Genomic_DNA"/>
</dbReference>
<dbReference type="InterPro" id="IPR004276">
    <property type="entry name" value="GlycoTrans_28_N"/>
</dbReference>
<sequence length="420" mass="45349">MSYRIIFLALGSRGDTQPYLAVGRVLKERGHRVGIATGRCYAELVRQSGLDHIPIDVDVEQVLKSEDGQQWLGAERNPLRLARRLEPLAASYVDEVVAGAAGECVAADAVVCSLLGMMFRPAIVPPSTPFAYGGLQPTYPTRAFPTIQLSQRRSLGGWGNRWSHSAVESVMWLCVRAALARRAAAGPRPPLRAPSAQLRRAGHPLLCGFSPSVVPRPVDWPSFVHVTGYWFTGTPASWTPPPDLEEFLAVGPPPVFVGFGSMVLKDQRGTGEVVRDALRRAGLRGVLLGDPDAEPSDDEFHVIGGAPHQWLFPRMAAVVHHGGAGTVAAALRAGVPQVTTPFFFDQPFWGERLHALGVGTSPRSILQLSAENLAEAVGRAADVDGPMRERARALQERVAAERGAERAADVLEGWLTGLRR</sequence>
<protein>
    <submittedName>
        <fullName evidence="5">UDP:flavonoid glycosyltransferase YjiC (YdhE family)</fullName>
    </submittedName>
</protein>
<keyword evidence="1" id="KW-0808">Transferase</keyword>
<dbReference type="GO" id="GO:0008194">
    <property type="term" value="F:UDP-glycosyltransferase activity"/>
    <property type="evidence" value="ECO:0007669"/>
    <property type="project" value="InterPro"/>
</dbReference>
<evidence type="ECO:0000259" key="3">
    <source>
        <dbReference type="Pfam" id="PF06722"/>
    </source>
</evidence>
<keyword evidence="7" id="KW-1185">Reference proteome</keyword>
<dbReference type="GO" id="GO:0033072">
    <property type="term" value="P:vancomycin biosynthetic process"/>
    <property type="evidence" value="ECO:0007669"/>
    <property type="project" value="UniProtKB-ARBA"/>
</dbReference>
<dbReference type="Proteomes" id="UP001519309">
    <property type="component" value="Unassembled WGS sequence"/>
</dbReference>
<dbReference type="FunFam" id="3.40.50.2000:FF:000009">
    <property type="entry name" value="Sterol 3-beta-glucosyltransferase UGT80A2"/>
    <property type="match status" value="1"/>
</dbReference>
<dbReference type="STRING" id="68214.AVL59_22185"/>
<dbReference type="KEGG" id="sgs:AVL59_22185"/>
<evidence type="ECO:0000313" key="5">
    <source>
        <dbReference type="EMBL" id="MBP2056796.1"/>
    </source>
</evidence>
<dbReference type="PANTHER" id="PTHR48050:SF13">
    <property type="entry name" value="STEROL 3-BETA-GLUCOSYLTRANSFERASE UGT80A2"/>
    <property type="match status" value="1"/>
</dbReference>
<dbReference type="GO" id="GO:0016758">
    <property type="term" value="F:hexosyltransferase activity"/>
    <property type="evidence" value="ECO:0007669"/>
    <property type="project" value="InterPro"/>
</dbReference>
<gene>
    <name evidence="4" type="ORF">AVL59_22185</name>
    <name evidence="5" type="ORF">J2Z21_009815</name>
</gene>
<feature type="domain" description="Erythromycin biosynthesis protein CIII-like C-terminal" evidence="3">
    <location>
        <begin position="303"/>
        <end position="401"/>
    </location>
</feature>
<dbReference type="RefSeq" id="WP_067307192.1">
    <property type="nucleotide sequence ID" value="NZ_CP016279.1"/>
</dbReference>
<name>A0A1B1AZF2_9ACTN</name>
<dbReference type="InterPro" id="IPR010610">
    <property type="entry name" value="EryCIII-like_C"/>
</dbReference>
<dbReference type="SUPFAM" id="SSF53756">
    <property type="entry name" value="UDP-Glycosyltransferase/glycogen phosphorylase"/>
    <property type="match status" value="1"/>
</dbReference>
<dbReference type="PANTHER" id="PTHR48050">
    <property type="entry name" value="STEROL 3-BETA-GLUCOSYLTRANSFERASE"/>
    <property type="match status" value="1"/>
</dbReference>
<accession>A0A1B1AZF2</accession>
<reference evidence="5 7" key="2">
    <citation type="submission" date="2021-03" db="EMBL/GenBank/DDBJ databases">
        <title>Genomic Encyclopedia of Type Strains, Phase IV (KMG-IV): sequencing the most valuable type-strain genomes for metagenomic binning, comparative biology and taxonomic classification.</title>
        <authorList>
            <person name="Goeker M."/>
        </authorList>
    </citation>
    <scope>NUCLEOTIDE SEQUENCE [LARGE SCALE GENOMIC DNA]</scope>
    <source>
        <strain evidence="5 7">DSM 40499</strain>
    </source>
</reference>
<dbReference type="Proteomes" id="UP000092659">
    <property type="component" value="Chromosome"/>
</dbReference>
<dbReference type="Gene3D" id="3.40.50.2000">
    <property type="entry name" value="Glycogen Phosphorylase B"/>
    <property type="match status" value="2"/>
</dbReference>
<evidence type="ECO:0000256" key="1">
    <source>
        <dbReference type="ARBA" id="ARBA00022679"/>
    </source>
</evidence>